<gene>
    <name evidence="2" type="ORF">ENE75_24580</name>
</gene>
<evidence type="ECO:0000313" key="3">
    <source>
        <dbReference type="Proteomes" id="UP000288178"/>
    </source>
</evidence>
<proteinExistence type="predicted"/>
<sequence>MIASRRHQHARSPATNTACPPRRSVGSSQAPTDRRRGQACGQDHQTSIAFGAELPTPALRAGVDNTGDFTAIADT</sequence>
<feature type="region of interest" description="Disordered" evidence="1">
    <location>
        <begin position="1"/>
        <end position="45"/>
    </location>
</feature>
<accession>A0A3S2TL67</accession>
<comment type="caution">
    <text evidence="2">The sequence shown here is derived from an EMBL/GenBank/DDBJ whole genome shotgun (WGS) entry which is preliminary data.</text>
</comment>
<reference evidence="2 3" key="1">
    <citation type="submission" date="2019-01" db="EMBL/GenBank/DDBJ databases">
        <authorList>
            <person name="Chen W.-M."/>
        </authorList>
    </citation>
    <scope>NUCLEOTIDE SEQUENCE [LARGE SCALE GENOMIC DNA]</scope>
    <source>
        <strain evidence="2 3">ICH-3</strain>
    </source>
</reference>
<keyword evidence="3" id="KW-1185">Reference proteome</keyword>
<dbReference type="Proteomes" id="UP000288178">
    <property type="component" value="Unassembled WGS sequence"/>
</dbReference>
<organism evidence="2 3">
    <name type="scientific">Rubrivivax albus</name>
    <dbReference type="NCBI Taxonomy" id="2499835"/>
    <lineage>
        <taxon>Bacteria</taxon>
        <taxon>Pseudomonadati</taxon>
        <taxon>Pseudomonadota</taxon>
        <taxon>Betaproteobacteria</taxon>
        <taxon>Burkholderiales</taxon>
        <taxon>Sphaerotilaceae</taxon>
        <taxon>Rubrivivax</taxon>
    </lineage>
</organism>
<evidence type="ECO:0000256" key="1">
    <source>
        <dbReference type="SAM" id="MobiDB-lite"/>
    </source>
</evidence>
<protein>
    <submittedName>
        <fullName evidence="2">Uncharacterized protein</fullName>
    </submittedName>
</protein>
<dbReference type="OrthoDB" id="9941702at2"/>
<dbReference type="AlphaFoldDB" id="A0A3S2TL67"/>
<evidence type="ECO:0000313" key="2">
    <source>
        <dbReference type="EMBL" id="RVT46812.1"/>
    </source>
</evidence>
<dbReference type="EMBL" id="SACT01000029">
    <property type="protein sequence ID" value="RVT46812.1"/>
    <property type="molecule type" value="Genomic_DNA"/>
</dbReference>
<feature type="compositionally biased region" description="Basic residues" evidence="1">
    <location>
        <begin position="1"/>
        <end position="10"/>
    </location>
</feature>
<name>A0A3S2TL67_9BURK</name>